<evidence type="ECO:0000256" key="4">
    <source>
        <dbReference type="ARBA" id="ARBA00023136"/>
    </source>
</evidence>
<feature type="transmembrane region" description="Helical" evidence="5">
    <location>
        <begin position="6"/>
        <end position="37"/>
    </location>
</feature>
<evidence type="ECO:0000313" key="6">
    <source>
        <dbReference type="EMBL" id="KEO75842.1"/>
    </source>
</evidence>
<feature type="transmembrane region" description="Helical" evidence="5">
    <location>
        <begin position="100"/>
        <end position="117"/>
    </location>
</feature>
<reference evidence="6 7" key="1">
    <citation type="submission" date="2014-04" db="EMBL/GenBank/DDBJ databases">
        <title>Characterization and application of a salt tolerant electro-active bacterium.</title>
        <authorList>
            <person name="Yang L."/>
            <person name="Wei S."/>
            <person name="Tay Q.X.M."/>
        </authorList>
    </citation>
    <scope>NUCLEOTIDE SEQUENCE [LARGE SCALE GENOMIC DNA]</scope>
    <source>
        <strain evidence="6 7">LY1</strain>
    </source>
</reference>
<comment type="similarity">
    <text evidence="5">Belongs to the 4-toluene sulfonate uptake permease (TSUP) (TC 2.A.102) family.</text>
</comment>
<dbReference type="PANTHER" id="PTHR43701:SF5">
    <property type="entry name" value="MEMBRANE TRANSPORTER PROTEIN-RELATED"/>
    <property type="match status" value="1"/>
</dbReference>
<evidence type="ECO:0000256" key="3">
    <source>
        <dbReference type="ARBA" id="ARBA00022989"/>
    </source>
</evidence>
<feature type="transmembrane region" description="Helical" evidence="5">
    <location>
        <begin position="73"/>
        <end position="93"/>
    </location>
</feature>
<dbReference type="GO" id="GO:0005886">
    <property type="term" value="C:plasma membrane"/>
    <property type="evidence" value="ECO:0007669"/>
    <property type="project" value="UniProtKB-SubCell"/>
</dbReference>
<dbReference type="AlphaFoldDB" id="A0A074LPI7"/>
<evidence type="ECO:0000256" key="5">
    <source>
        <dbReference type="RuleBase" id="RU363041"/>
    </source>
</evidence>
<keyword evidence="3 5" id="KW-1133">Transmembrane helix</keyword>
<dbReference type="EMBL" id="JMIH01000004">
    <property type="protein sequence ID" value="KEO75842.1"/>
    <property type="molecule type" value="Genomic_DNA"/>
</dbReference>
<comment type="caution">
    <text evidence="6">The sequence shown here is derived from an EMBL/GenBank/DDBJ whole genome shotgun (WGS) entry which is preliminary data.</text>
</comment>
<dbReference type="Proteomes" id="UP000027821">
    <property type="component" value="Unassembled WGS sequence"/>
</dbReference>
<keyword evidence="7" id="KW-1185">Reference proteome</keyword>
<feature type="transmembrane region" description="Helical" evidence="5">
    <location>
        <begin position="196"/>
        <end position="217"/>
    </location>
</feature>
<dbReference type="InterPro" id="IPR051598">
    <property type="entry name" value="TSUP/Inactive_protease-like"/>
</dbReference>
<feature type="transmembrane region" description="Helical" evidence="5">
    <location>
        <begin position="44"/>
        <end position="61"/>
    </location>
</feature>
<dbReference type="STRING" id="1048983.EL17_22740"/>
<evidence type="ECO:0000313" key="7">
    <source>
        <dbReference type="Proteomes" id="UP000027821"/>
    </source>
</evidence>
<evidence type="ECO:0000256" key="1">
    <source>
        <dbReference type="ARBA" id="ARBA00004141"/>
    </source>
</evidence>
<feature type="transmembrane region" description="Helical" evidence="5">
    <location>
        <begin position="224"/>
        <end position="242"/>
    </location>
</feature>
<organism evidence="6 7">
    <name type="scientific">Anditalea andensis</name>
    <dbReference type="NCBI Taxonomy" id="1048983"/>
    <lineage>
        <taxon>Bacteria</taxon>
        <taxon>Pseudomonadati</taxon>
        <taxon>Bacteroidota</taxon>
        <taxon>Cytophagia</taxon>
        <taxon>Cytophagales</taxon>
        <taxon>Cytophagaceae</taxon>
        <taxon>Anditalea</taxon>
    </lineage>
</organism>
<protein>
    <recommendedName>
        <fullName evidence="5">Probable membrane transporter protein</fullName>
    </recommendedName>
</protein>
<proteinExistence type="inferred from homology"/>
<accession>A0A074LPI7</accession>
<feature type="transmembrane region" description="Helical" evidence="5">
    <location>
        <begin position="129"/>
        <end position="158"/>
    </location>
</feature>
<keyword evidence="2 5" id="KW-0812">Transmembrane</keyword>
<dbReference type="Pfam" id="PF01925">
    <property type="entry name" value="TauE"/>
    <property type="match status" value="1"/>
</dbReference>
<name>A0A074LPI7_9BACT</name>
<dbReference type="PANTHER" id="PTHR43701">
    <property type="entry name" value="MEMBRANE TRANSPORTER PROTEIN MJ0441-RELATED"/>
    <property type="match status" value="1"/>
</dbReference>
<keyword evidence="5" id="KW-1003">Cell membrane</keyword>
<dbReference type="InterPro" id="IPR002781">
    <property type="entry name" value="TM_pro_TauE-like"/>
</dbReference>
<keyword evidence="4 5" id="KW-0472">Membrane</keyword>
<dbReference type="OrthoDB" id="560496at2"/>
<evidence type="ECO:0000256" key="2">
    <source>
        <dbReference type="ARBA" id="ARBA00022692"/>
    </source>
</evidence>
<gene>
    <name evidence="6" type="ORF">EL17_22740</name>
</gene>
<dbReference type="eggNOG" id="COG0730">
    <property type="taxonomic scope" value="Bacteria"/>
</dbReference>
<comment type="subcellular location">
    <subcellularLocation>
        <location evidence="5">Cell membrane</location>
        <topology evidence="5">Multi-pass membrane protein</topology>
    </subcellularLocation>
    <subcellularLocation>
        <location evidence="1">Membrane</location>
        <topology evidence="1">Multi-pass membrane protein</topology>
    </subcellularLocation>
</comment>
<feature type="transmembrane region" description="Helical" evidence="5">
    <location>
        <begin position="170"/>
        <end position="190"/>
    </location>
</feature>
<sequence length="243" mass="26743">MEGAWMYLFFLMPMAAFLYASVGHGGASSYLMFLALFNFAPEQIRPTALIINLFVSFFAYISYRKTCNFPTKLFLSLIIFSVPAAYLGGTILVDTALYKKILGILLFFPIIRFLNLFPVAEKRVDQEVWMAPVLGLIIGFFSGLIGIGGGIILSPILLMLGWTNMKETAALSALFIFLNSVSGYIGSAAYSTPIDLQLWLLMPLTLIGGMAGAYYGARKFNVHVVKYLLTTVLLIASVKLILA</sequence>